<dbReference type="InterPro" id="IPR005162">
    <property type="entry name" value="Retrotrans_gag_dom"/>
</dbReference>
<protein>
    <submittedName>
        <fullName evidence="4">Retrotransposon gag protein</fullName>
    </submittedName>
</protein>
<accession>A0A1R3HCN5</accession>
<dbReference type="Proteomes" id="UP000188268">
    <property type="component" value="Unassembled WGS sequence"/>
</dbReference>
<name>A0A1R3HCN5_COCAP</name>
<dbReference type="PANTHER" id="PTHR32108:SF9">
    <property type="entry name" value="REVERSE TRANSCRIPTASE RNASE H-LIKE DOMAIN-CONTAINING PROTEIN"/>
    <property type="match status" value="1"/>
</dbReference>
<dbReference type="Pfam" id="PF03732">
    <property type="entry name" value="Retrotrans_gag"/>
    <property type="match status" value="1"/>
</dbReference>
<evidence type="ECO:0000259" key="3">
    <source>
        <dbReference type="Pfam" id="PF03732"/>
    </source>
</evidence>
<evidence type="ECO:0000256" key="2">
    <source>
        <dbReference type="SAM" id="MobiDB-lite"/>
    </source>
</evidence>
<dbReference type="PANTHER" id="PTHR32108">
    <property type="entry name" value="DNA-DIRECTED RNA POLYMERASE SUBUNIT ALPHA"/>
    <property type="match status" value="1"/>
</dbReference>
<organism evidence="4 5">
    <name type="scientific">Corchorus capsularis</name>
    <name type="common">Jute</name>
    <dbReference type="NCBI Taxonomy" id="210143"/>
    <lineage>
        <taxon>Eukaryota</taxon>
        <taxon>Viridiplantae</taxon>
        <taxon>Streptophyta</taxon>
        <taxon>Embryophyta</taxon>
        <taxon>Tracheophyta</taxon>
        <taxon>Spermatophyta</taxon>
        <taxon>Magnoliopsida</taxon>
        <taxon>eudicotyledons</taxon>
        <taxon>Gunneridae</taxon>
        <taxon>Pentapetalae</taxon>
        <taxon>rosids</taxon>
        <taxon>malvids</taxon>
        <taxon>Malvales</taxon>
        <taxon>Malvaceae</taxon>
        <taxon>Grewioideae</taxon>
        <taxon>Apeibeae</taxon>
        <taxon>Corchorus</taxon>
    </lineage>
</organism>
<keyword evidence="1" id="KW-0175">Coiled coil</keyword>
<feature type="coiled-coil region" evidence="1">
    <location>
        <begin position="2"/>
        <end position="36"/>
    </location>
</feature>
<evidence type="ECO:0000256" key="1">
    <source>
        <dbReference type="SAM" id="Coils"/>
    </source>
</evidence>
<dbReference type="Gramene" id="OMO68097">
    <property type="protein sequence ID" value="OMO68097"/>
    <property type="gene ID" value="CCACVL1_20080"/>
</dbReference>
<dbReference type="AlphaFoldDB" id="A0A1R3HCN5"/>
<dbReference type="EMBL" id="AWWV01012262">
    <property type="protein sequence ID" value="OMO68097.1"/>
    <property type="molecule type" value="Genomic_DNA"/>
</dbReference>
<feature type="region of interest" description="Disordered" evidence="2">
    <location>
        <begin position="280"/>
        <end position="309"/>
    </location>
</feature>
<comment type="caution">
    <text evidence="4">The sequence shown here is derived from an EMBL/GenBank/DDBJ whole genome shotgun (WGS) entry which is preliminary data.</text>
</comment>
<dbReference type="OrthoDB" id="998149at2759"/>
<evidence type="ECO:0000313" key="4">
    <source>
        <dbReference type="EMBL" id="OMO68097.1"/>
    </source>
</evidence>
<proteinExistence type="predicted"/>
<gene>
    <name evidence="4" type="ORF">CCACVL1_20080</name>
</gene>
<sequence length="465" mass="53822">MEGEHSSEYQRMKKENEELQRQMSMMKHQLAELRGKATQEDHPMLEGQDMAMNIERIGVGQRRSVEASQIDLNQGATVNKQIYILNSKDDGARKMMNERSQGLWDKIDGRIRNFEKGQNHYGTMKVSEMALVSDLVIPKKFKMLEFENLTEPNALETILVGSAAHWYNHLEPSMIQSWDDLARVFIIRYKYLTDLAPTRECLKTVKRMSGETFREFAQSWREKAVEVKPSMEESEISPAFLDSVEPEYFERMLPLVTEHFSKLIRVGELLDVSCKSGRIRSGKRAEAKEDQAGEQSDEEAQVGQQFDYPGSHDSYYPHPPYYPFILPPFPPANSYVNQNPYPYKWVPQPSSQFQDYPQASKKRSSSSFSSEPTIPKDQQKGYICHQEKFKFSQIPMTYTELLYQLIQQGLVEPVYVEPMLPPYPMWYDPNVQCEYHMNVQGHSTENCTSLKKKVQALIKAGLLSF</sequence>
<dbReference type="OMA" id="KMMNERS"/>
<evidence type="ECO:0000313" key="5">
    <source>
        <dbReference type="Proteomes" id="UP000188268"/>
    </source>
</evidence>
<reference evidence="4 5" key="1">
    <citation type="submission" date="2013-09" db="EMBL/GenBank/DDBJ databases">
        <title>Corchorus capsularis genome sequencing.</title>
        <authorList>
            <person name="Alam M."/>
            <person name="Haque M.S."/>
            <person name="Islam M.S."/>
            <person name="Emdad E.M."/>
            <person name="Islam M.M."/>
            <person name="Ahmed B."/>
            <person name="Halim A."/>
            <person name="Hossen Q.M.M."/>
            <person name="Hossain M.Z."/>
            <person name="Ahmed R."/>
            <person name="Khan M.M."/>
            <person name="Islam R."/>
            <person name="Rashid M.M."/>
            <person name="Khan S.A."/>
            <person name="Rahman M.S."/>
            <person name="Alam M."/>
        </authorList>
    </citation>
    <scope>NUCLEOTIDE SEQUENCE [LARGE SCALE GENOMIC DNA]</scope>
    <source>
        <strain evidence="5">cv. CVL-1</strain>
        <tissue evidence="4">Whole seedling</tissue>
    </source>
</reference>
<keyword evidence="5" id="KW-1185">Reference proteome</keyword>
<feature type="domain" description="Retrotransposon gag" evidence="3">
    <location>
        <begin position="159"/>
        <end position="241"/>
    </location>
</feature>
<feature type="region of interest" description="Disordered" evidence="2">
    <location>
        <begin position="352"/>
        <end position="377"/>
    </location>
</feature>